<dbReference type="AlphaFoldDB" id="A0A4D9EJN9"/>
<sequence>MLPLSLSELQEQVQKDAYRRKKGFPLPSKAFSIVIRGVVKGQAGVLGPVCTAIKHTHQARQTKPCAFHLQRNWFQVITFYNTFLKEDRPRNQTIPPCQCESLIASFFPKKCFQDVLK</sequence>
<evidence type="ECO:0000313" key="2">
    <source>
        <dbReference type="Proteomes" id="UP000297703"/>
    </source>
</evidence>
<reference evidence="1 2" key="2">
    <citation type="submission" date="2019-04" db="EMBL/GenBank/DDBJ databases">
        <title>The genome sequence of big-headed turtle.</title>
        <authorList>
            <person name="Gong S."/>
        </authorList>
    </citation>
    <scope>NUCLEOTIDE SEQUENCE [LARGE SCALE GENOMIC DNA]</scope>
    <source>
        <strain evidence="1">DO16091913</strain>
        <tissue evidence="1">Muscle</tissue>
    </source>
</reference>
<organism evidence="1 2">
    <name type="scientific">Platysternon megacephalum</name>
    <name type="common">big-headed turtle</name>
    <dbReference type="NCBI Taxonomy" id="55544"/>
    <lineage>
        <taxon>Eukaryota</taxon>
        <taxon>Metazoa</taxon>
        <taxon>Chordata</taxon>
        <taxon>Craniata</taxon>
        <taxon>Vertebrata</taxon>
        <taxon>Euteleostomi</taxon>
        <taxon>Archelosauria</taxon>
        <taxon>Testudinata</taxon>
        <taxon>Testudines</taxon>
        <taxon>Cryptodira</taxon>
        <taxon>Durocryptodira</taxon>
        <taxon>Testudinoidea</taxon>
        <taxon>Platysternidae</taxon>
        <taxon>Platysternon</taxon>
    </lineage>
</organism>
<dbReference type="EMBL" id="QXTE01000037">
    <property type="protein sequence ID" value="TFK10987.1"/>
    <property type="molecule type" value="Genomic_DNA"/>
</dbReference>
<comment type="caution">
    <text evidence="1">The sequence shown here is derived from an EMBL/GenBank/DDBJ whole genome shotgun (WGS) entry which is preliminary data.</text>
</comment>
<reference evidence="1 2" key="1">
    <citation type="submission" date="2019-04" db="EMBL/GenBank/DDBJ databases">
        <title>Draft genome of the big-headed turtle Platysternon megacephalum.</title>
        <authorList>
            <person name="Gong S."/>
        </authorList>
    </citation>
    <scope>NUCLEOTIDE SEQUENCE [LARGE SCALE GENOMIC DNA]</scope>
    <source>
        <strain evidence="1">DO16091913</strain>
        <tissue evidence="1">Muscle</tissue>
    </source>
</reference>
<protein>
    <submittedName>
        <fullName evidence="1">Protein flightless-1-like protein</fullName>
    </submittedName>
</protein>
<evidence type="ECO:0000313" key="1">
    <source>
        <dbReference type="EMBL" id="TFK10987.1"/>
    </source>
</evidence>
<gene>
    <name evidence="1" type="ORF">DR999_PMT05796</name>
</gene>
<keyword evidence="2" id="KW-1185">Reference proteome</keyword>
<accession>A0A4D9EJN9</accession>
<name>A0A4D9EJN9_9SAUR</name>
<dbReference type="Proteomes" id="UP000297703">
    <property type="component" value="Unassembled WGS sequence"/>
</dbReference>
<proteinExistence type="predicted"/>